<evidence type="ECO:0000256" key="3">
    <source>
        <dbReference type="ARBA" id="ARBA00022553"/>
    </source>
</evidence>
<feature type="coiled-coil region" evidence="10">
    <location>
        <begin position="574"/>
        <end position="608"/>
    </location>
</feature>
<evidence type="ECO:0000256" key="4">
    <source>
        <dbReference type="ARBA" id="ARBA00022737"/>
    </source>
</evidence>
<evidence type="ECO:0000256" key="6">
    <source>
        <dbReference type="ARBA" id="ARBA00023055"/>
    </source>
</evidence>
<evidence type="ECO:0000313" key="13">
    <source>
        <dbReference type="EMBL" id="SGZ52315.1"/>
    </source>
</evidence>
<dbReference type="CDD" id="cd13292">
    <property type="entry name" value="PH_Osh1p_Osh2p_yeast"/>
    <property type="match status" value="1"/>
</dbReference>
<dbReference type="SUPFAM" id="SSF144000">
    <property type="entry name" value="Oxysterol-binding protein-like"/>
    <property type="match status" value="1"/>
</dbReference>
<dbReference type="FunFam" id="2.40.160.120:FF:000001">
    <property type="entry name" value="Oxysterol-binding protein"/>
    <property type="match status" value="1"/>
</dbReference>
<dbReference type="Pfam" id="PF00169">
    <property type="entry name" value="PH"/>
    <property type="match status" value="1"/>
</dbReference>
<dbReference type="PANTHER" id="PTHR10972">
    <property type="entry name" value="OXYSTEROL-BINDING PROTEIN-RELATED"/>
    <property type="match status" value="1"/>
</dbReference>
<gene>
    <name evidence="13" type="ORF">SAMEA4029009_CIC11G00000002224</name>
</gene>
<dbReference type="Proteomes" id="UP000182259">
    <property type="component" value="Chromosome II"/>
</dbReference>
<dbReference type="Gene3D" id="2.40.160.120">
    <property type="match status" value="1"/>
</dbReference>
<feature type="compositionally biased region" description="Basic and acidic residues" evidence="11">
    <location>
        <begin position="381"/>
        <end position="397"/>
    </location>
</feature>
<name>A0A1L0BM45_9ASCO</name>
<dbReference type="SUPFAM" id="SSF50729">
    <property type="entry name" value="PH domain-like"/>
    <property type="match status" value="1"/>
</dbReference>
<dbReference type="Gene3D" id="3.30.70.3490">
    <property type="match status" value="1"/>
</dbReference>
<feature type="compositionally biased region" description="Basic and acidic residues" evidence="11">
    <location>
        <begin position="1078"/>
        <end position="1107"/>
    </location>
</feature>
<dbReference type="Pfam" id="PF12796">
    <property type="entry name" value="Ank_2"/>
    <property type="match status" value="1"/>
</dbReference>
<dbReference type="SUPFAM" id="SSF48403">
    <property type="entry name" value="Ankyrin repeat"/>
    <property type="match status" value="1"/>
</dbReference>
<evidence type="ECO:0000256" key="8">
    <source>
        <dbReference type="PROSITE-ProRule" id="PRU00023"/>
    </source>
</evidence>
<evidence type="ECO:0000256" key="1">
    <source>
        <dbReference type="ARBA" id="ARBA00008842"/>
    </source>
</evidence>
<dbReference type="GO" id="GO:0006897">
    <property type="term" value="P:endocytosis"/>
    <property type="evidence" value="ECO:0007669"/>
    <property type="project" value="TreeGrafter"/>
</dbReference>
<dbReference type="GO" id="GO:0005829">
    <property type="term" value="C:cytosol"/>
    <property type="evidence" value="ECO:0007669"/>
    <property type="project" value="TreeGrafter"/>
</dbReference>
<dbReference type="InterPro" id="IPR000648">
    <property type="entry name" value="Oxysterol-bd"/>
</dbReference>
<dbReference type="GO" id="GO:0120009">
    <property type="term" value="P:intermembrane lipid transfer"/>
    <property type="evidence" value="ECO:0007669"/>
    <property type="project" value="UniProtKB-ARBA"/>
</dbReference>
<evidence type="ECO:0000256" key="5">
    <source>
        <dbReference type="ARBA" id="ARBA00023043"/>
    </source>
</evidence>
<dbReference type="GO" id="GO:0005886">
    <property type="term" value="C:plasma membrane"/>
    <property type="evidence" value="ECO:0007669"/>
    <property type="project" value="TreeGrafter"/>
</dbReference>
<keyword evidence="5 8" id="KW-0040">ANK repeat</keyword>
<dbReference type="SMART" id="SM00248">
    <property type="entry name" value="ANK"/>
    <property type="match status" value="3"/>
</dbReference>
<evidence type="ECO:0000313" key="14">
    <source>
        <dbReference type="Proteomes" id="UP000182259"/>
    </source>
</evidence>
<feature type="domain" description="PH" evidence="12">
    <location>
        <begin position="261"/>
        <end position="357"/>
    </location>
</feature>
<sequence length="1160" mass="131314">MSELSASLLRLKILDSLRAGEESKVDQLIQELNSVDSTVDTSELIKLRETILHYAVQIAPLSMIQHLVENESFRLDINAQDSDGNTPLHLAVAASRFNIVKYLLSLPDINDTVTNGERKQPVELAKDANIAQLMQYERAKFVEKSATELRKYFSERDFDKLEDLLVSNARASELLDINGADPETGNTVLHEFIRKEDYQMCDWILKHGGDPFKRDKRGKLPIDLVSSKSDPIRKLIKSASKDQNIMDPVASTNSASKTGAAPTYKGYLRKWTNFASGYKLRYFVLDQYGMLSYYTNQGDTNNACRGSLNLGYAALHLDSSEKLKFEIIGKNGIKWHLKANHPVETNRWVWTLQNAITMAKDNIKRKVARIPSRKSSGVDDGTGKAAEDAVVSEEEKKRRLLHIPGRRKHKKSPSQVSLASFTGGSDIEDAMSVNSVELNRANSVSSNHLRQIKESEALAGSRVSVDAPYSVAEDFDYDLEDSADSDSELNSTNISTSNEEEIKTSRDQIYATKRSLKVETASLIDLFKVLANKAPENDEETYSIGLKTLANIQDLIEQFDTFTLVREEKLTKKIERQEEVNKLWESSIRQLESEMQKHEEALASYEGKKYKLRKLLESKGISSPQVSNELAIGVGFKFAGTPPVPPVESSEAQDESALIEEIFQDSDDEFFDADEFDDATEEGQTLEGADTVISEQTKKSREVSPEIVQEEQKETNELPGKESLAKTDAQLRILKKIEEEGSFLGYEEPPRKKLAMDEDDRPKVGLWGILKSMIGKDMTRMTLPVSFNECTSLLQRLAEDIEYNDLLTTAATIPDSTLRMVYVAAFAASEYASTIDRIAKPFNPLLGETFEYCRPDQNFRLISEQVSHHPPISACHAESIKWDYYGENAVDSQFRGRSFDFKHLGKMFCVIRPDSGVVSKSGERVDHELYSWKKVNTSVVGIIMGNPTVDNYGKMEVHNHTTGDVLQVDMKQRGWKASSAYQLIGNVYDSHGKARWAIGGHWNSRIYAKKVTGEIEGKRRDSLIEAKETSNLDPYNGKKFLVWEAAPRPKVPFNLTAFAVTLNGLTTNLKEYLAPTDTRLRPDQRAMEDGRYDEASNEKHRVEEKQRAARKKREQRRESYKPQWFVKLKHPVTGDDYWHYNDRYWSKRKDKQLSNSGDIF</sequence>
<dbReference type="FunFam" id="2.30.29.30:FF:000061">
    <property type="entry name" value="Oxysterol binding protein 1"/>
    <property type="match status" value="1"/>
</dbReference>
<reference evidence="13 14" key="1">
    <citation type="submission" date="2016-10" db="EMBL/GenBank/DDBJ databases">
        <authorList>
            <person name="de Groot N.N."/>
        </authorList>
    </citation>
    <scope>NUCLEOTIDE SEQUENCE [LARGE SCALE GENOMIC DNA]</scope>
    <source>
        <strain evidence="13 14">PYCC 4715</strain>
    </source>
</reference>
<dbReference type="InterPro" id="IPR002110">
    <property type="entry name" value="Ankyrin_rpt"/>
</dbReference>
<accession>A0A1L0BM45</accession>
<dbReference type="InterPro" id="IPR018494">
    <property type="entry name" value="Oxysterol-bd_CS"/>
</dbReference>
<dbReference type="GO" id="GO:0005635">
    <property type="term" value="C:nuclear envelope"/>
    <property type="evidence" value="ECO:0007669"/>
    <property type="project" value="TreeGrafter"/>
</dbReference>
<feature type="region of interest" description="Disordered" evidence="11">
    <location>
        <begin position="371"/>
        <end position="397"/>
    </location>
</feature>
<dbReference type="PROSITE" id="PS01013">
    <property type="entry name" value="OSBP"/>
    <property type="match status" value="1"/>
</dbReference>
<dbReference type="GO" id="GO:0097038">
    <property type="term" value="C:perinuclear endoplasmic reticulum"/>
    <property type="evidence" value="ECO:0007669"/>
    <property type="project" value="TreeGrafter"/>
</dbReference>
<dbReference type="InterPro" id="IPR001849">
    <property type="entry name" value="PH_domain"/>
</dbReference>
<protein>
    <submittedName>
        <fullName evidence="13">CIC11C00000002224</fullName>
    </submittedName>
</protein>
<organism evidence="13 14">
    <name type="scientific">Sungouiella intermedia</name>
    <dbReference type="NCBI Taxonomy" id="45354"/>
    <lineage>
        <taxon>Eukaryota</taxon>
        <taxon>Fungi</taxon>
        <taxon>Dikarya</taxon>
        <taxon>Ascomycota</taxon>
        <taxon>Saccharomycotina</taxon>
        <taxon>Pichiomycetes</taxon>
        <taxon>Metschnikowiaceae</taxon>
        <taxon>Sungouiella</taxon>
    </lineage>
</organism>
<dbReference type="GO" id="GO:0006887">
    <property type="term" value="P:exocytosis"/>
    <property type="evidence" value="ECO:0007669"/>
    <property type="project" value="TreeGrafter"/>
</dbReference>
<evidence type="ECO:0000259" key="12">
    <source>
        <dbReference type="PROSITE" id="PS50003"/>
    </source>
</evidence>
<evidence type="ECO:0000256" key="7">
    <source>
        <dbReference type="ARBA" id="ARBA00023121"/>
    </source>
</evidence>
<evidence type="ECO:0000256" key="11">
    <source>
        <dbReference type="SAM" id="MobiDB-lite"/>
    </source>
</evidence>
<dbReference type="InterPro" id="IPR036770">
    <property type="entry name" value="Ankyrin_rpt-contain_sf"/>
</dbReference>
<feature type="region of interest" description="Disordered" evidence="11">
    <location>
        <begin position="481"/>
        <end position="504"/>
    </location>
</feature>
<dbReference type="InterPro" id="IPR011993">
    <property type="entry name" value="PH-like_dom_sf"/>
</dbReference>
<dbReference type="Gene3D" id="2.30.29.30">
    <property type="entry name" value="Pleckstrin-homology domain (PH domain)/Phosphotyrosine-binding domain (PTB)"/>
    <property type="match status" value="1"/>
</dbReference>
<feature type="compositionally biased region" description="Basic and acidic residues" evidence="11">
    <location>
        <begin position="696"/>
        <end position="722"/>
    </location>
</feature>
<evidence type="ECO:0000256" key="2">
    <source>
        <dbReference type="ARBA" id="ARBA00022448"/>
    </source>
</evidence>
<dbReference type="SMART" id="SM00233">
    <property type="entry name" value="PH"/>
    <property type="match status" value="1"/>
</dbReference>
<proteinExistence type="inferred from homology"/>
<dbReference type="GO" id="GO:0034727">
    <property type="term" value="P:piecemeal microautophagy of the nucleus"/>
    <property type="evidence" value="ECO:0007669"/>
    <property type="project" value="TreeGrafter"/>
</dbReference>
<dbReference type="PROSITE" id="PS50003">
    <property type="entry name" value="PH_DOMAIN"/>
    <property type="match status" value="1"/>
</dbReference>
<keyword evidence="4" id="KW-0677">Repeat</keyword>
<keyword evidence="2" id="KW-0813">Transport</keyword>
<feature type="repeat" description="ANK" evidence="8">
    <location>
        <begin position="83"/>
        <end position="105"/>
    </location>
</feature>
<keyword evidence="10" id="KW-0175">Coiled coil</keyword>
<dbReference type="InterPro" id="IPR037239">
    <property type="entry name" value="OSBP_sf"/>
</dbReference>
<comment type="similarity">
    <text evidence="1 9">Belongs to the OSBP family.</text>
</comment>
<dbReference type="GO" id="GO:0030011">
    <property type="term" value="P:maintenance of cell polarity"/>
    <property type="evidence" value="ECO:0007669"/>
    <property type="project" value="TreeGrafter"/>
</dbReference>
<keyword evidence="3" id="KW-0597">Phosphoprotein</keyword>
<dbReference type="PROSITE" id="PS50297">
    <property type="entry name" value="ANK_REP_REGION"/>
    <property type="match status" value="1"/>
</dbReference>
<dbReference type="GO" id="GO:0032934">
    <property type="term" value="F:sterol binding"/>
    <property type="evidence" value="ECO:0007669"/>
    <property type="project" value="TreeGrafter"/>
</dbReference>
<evidence type="ECO:0000256" key="10">
    <source>
        <dbReference type="SAM" id="Coils"/>
    </source>
</evidence>
<keyword evidence="6" id="KW-0445">Lipid transport</keyword>
<dbReference type="Gene3D" id="1.25.40.20">
    <property type="entry name" value="Ankyrin repeat-containing domain"/>
    <property type="match status" value="2"/>
</dbReference>
<dbReference type="Pfam" id="PF01237">
    <property type="entry name" value="Oxysterol_BP"/>
    <property type="match status" value="1"/>
</dbReference>
<dbReference type="PANTHER" id="PTHR10972:SF205">
    <property type="entry name" value="OXYSTEROL-BINDING PROTEIN 1"/>
    <property type="match status" value="1"/>
</dbReference>
<feature type="region of interest" description="Disordered" evidence="11">
    <location>
        <begin position="681"/>
        <end position="722"/>
    </location>
</feature>
<evidence type="ECO:0000256" key="9">
    <source>
        <dbReference type="RuleBase" id="RU003844"/>
    </source>
</evidence>
<dbReference type="EMBL" id="LT635765">
    <property type="protein sequence ID" value="SGZ52315.1"/>
    <property type="molecule type" value="Genomic_DNA"/>
</dbReference>
<dbReference type="PROSITE" id="PS50088">
    <property type="entry name" value="ANK_REPEAT"/>
    <property type="match status" value="1"/>
</dbReference>
<feature type="region of interest" description="Disordered" evidence="11">
    <location>
        <begin position="1076"/>
        <end position="1119"/>
    </location>
</feature>
<keyword evidence="7" id="KW-0446">Lipid-binding</keyword>
<dbReference type="AlphaFoldDB" id="A0A1L0BM45"/>